<evidence type="ECO:0000259" key="2">
    <source>
        <dbReference type="SMART" id="SM01233"/>
    </source>
</evidence>
<dbReference type="OMA" id="HNWGTIK"/>
<dbReference type="OrthoDB" id="6022699at2759"/>
<feature type="non-terminal residue" evidence="3">
    <location>
        <position position="431"/>
    </location>
</feature>
<dbReference type="InterPro" id="IPR006861">
    <property type="entry name" value="HABP4_PAIRBP1-bd"/>
</dbReference>
<dbReference type="PANTHER" id="PTHR12299">
    <property type="entry name" value="HYALURONIC ACID-BINDING PROTEIN 4"/>
    <property type="match status" value="1"/>
</dbReference>
<feature type="compositionally biased region" description="Basic and acidic residues" evidence="1">
    <location>
        <begin position="193"/>
        <end position="205"/>
    </location>
</feature>
<dbReference type="Pfam" id="PF04774">
    <property type="entry name" value="HABP4_PAI-RBP1"/>
    <property type="match status" value="1"/>
</dbReference>
<organism evidence="3 4">
    <name type="scientific">Stegodyphus mimosarum</name>
    <name type="common">African social velvet spider</name>
    <dbReference type="NCBI Taxonomy" id="407821"/>
    <lineage>
        <taxon>Eukaryota</taxon>
        <taxon>Metazoa</taxon>
        <taxon>Ecdysozoa</taxon>
        <taxon>Arthropoda</taxon>
        <taxon>Chelicerata</taxon>
        <taxon>Arachnida</taxon>
        <taxon>Araneae</taxon>
        <taxon>Araneomorphae</taxon>
        <taxon>Entelegynae</taxon>
        <taxon>Eresoidea</taxon>
        <taxon>Eresidae</taxon>
        <taxon>Stegodyphus</taxon>
    </lineage>
</organism>
<feature type="compositionally biased region" description="Polar residues" evidence="1">
    <location>
        <begin position="69"/>
        <end position="85"/>
    </location>
</feature>
<name>A0A087TXA8_STEMI</name>
<proteinExistence type="predicted"/>
<dbReference type="STRING" id="407821.A0A087TXA8"/>
<feature type="region of interest" description="Disordered" evidence="1">
    <location>
        <begin position="233"/>
        <end position="431"/>
    </location>
</feature>
<dbReference type="GO" id="GO:0003723">
    <property type="term" value="F:RNA binding"/>
    <property type="evidence" value="ECO:0007669"/>
    <property type="project" value="InterPro"/>
</dbReference>
<protein>
    <submittedName>
        <fullName evidence="3">Plasminogen activator inhibitor 1 RNA-binding protein</fullName>
    </submittedName>
</protein>
<dbReference type="EMBL" id="KK117171">
    <property type="protein sequence ID" value="KFM69747.1"/>
    <property type="molecule type" value="Genomic_DNA"/>
</dbReference>
<feature type="compositionally biased region" description="Basic and acidic residues" evidence="1">
    <location>
        <begin position="90"/>
        <end position="136"/>
    </location>
</feature>
<dbReference type="GO" id="GO:0005634">
    <property type="term" value="C:nucleus"/>
    <property type="evidence" value="ECO:0007669"/>
    <property type="project" value="TreeGrafter"/>
</dbReference>
<feature type="region of interest" description="Disordered" evidence="1">
    <location>
        <begin position="31"/>
        <end position="221"/>
    </location>
</feature>
<feature type="compositionally biased region" description="Basic residues" evidence="1">
    <location>
        <begin position="137"/>
        <end position="149"/>
    </location>
</feature>
<gene>
    <name evidence="3" type="ORF">X975_18663</name>
</gene>
<feature type="compositionally biased region" description="Acidic residues" evidence="1">
    <location>
        <begin position="322"/>
        <end position="338"/>
    </location>
</feature>
<dbReference type="Proteomes" id="UP000054359">
    <property type="component" value="Unassembled WGS sequence"/>
</dbReference>
<dbReference type="AlphaFoldDB" id="A0A087TXA8"/>
<reference evidence="3 4" key="1">
    <citation type="submission" date="2013-11" db="EMBL/GenBank/DDBJ databases">
        <title>Genome sequencing of Stegodyphus mimosarum.</title>
        <authorList>
            <person name="Bechsgaard J."/>
        </authorList>
    </citation>
    <scope>NUCLEOTIDE SEQUENCE [LARGE SCALE GENOMIC DNA]</scope>
</reference>
<feature type="domain" description="Hyaluronan/mRNA-binding protein" evidence="2">
    <location>
        <begin position="161"/>
        <end position="303"/>
    </location>
</feature>
<evidence type="ECO:0000256" key="1">
    <source>
        <dbReference type="SAM" id="MobiDB-lite"/>
    </source>
</evidence>
<sequence>MENAYGIGVKNRYELFYDEDVDPLEIIRQQEEEKEKRKTDKHCKDKTKVSKSGKSVSSAGLPKKAKENTAVNTPKHSETTEPSNKTKAKPFTDRTSKNTRNFEDVKDVEDRKNFRNRDEHPPLSSDVRERDGESRRGRGGFRGRGRSRGRGNFFGNFEGRPRREFDRHSGSDKSGLRPVEKRDGAGPGNWGDLKNEFNSRRREAESTWMDEEFDASGDKQNDSCWKEILPAETEMPAVSHNELTAEKCGDTTVPESMDSKENEPVTEERPEEGLREMTLDEWKRQQEAKRAVPKYNLRKPGEGEDGNQWKKLYMLKKKAKEDDDEEDEDDDEDVDDEEFARRGRHRQLVDIQINFNDSRRGRGRGRGVRGVGPRSGGGSMGNKDSSREERREMGSSVGNRSFGRGSAKVKSGQQSAPRVDDWNDFPSLVTA</sequence>
<dbReference type="GO" id="GO:0005737">
    <property type="term" value="C:cytoplasm"/>
    <property type="evidence" value="ECO:0007669"/>
    <property type="project" value="TreeGrafter"/>
</dbReference>
<feature type="compositionally biased region" description="Basic and acidic residues" evidence="1">
    <location>
        <begin position="257"/>
        <end position="290"/>
    </location>
</feature>
<feature type="compositionally biased region" description="Basic and acidic residues" evidence="1">
    <location>
        <begin position="31"/>
        <end position="48"/>
    </location>
</feature>
<keyword evidence="4" id="KW-1185">Reference proteome</keyword>
<dbReference type="PANTHER" id="PTHR12299:SF17">
    <property type="entry name" value="AT19571P-RELATED"/>
    <property type="match status" value="1"/>
</dbReference>
<evidence type="ECO:0000313" key="3">
    <source>
        <dbReference type="EMBL" id="KFM69747.1"/>
    </source>
</evidence>
<feature type="compositionally biased region" description="Basic and acidic residues" evidence="1">
    <location>
        <begin position="384"/>
        <end position="393"/>
    </location>
</feature>
<dbReference type="InterPro" id="IPR039764">
    <property type="entry name" value="HABP4/SERBP1-like"/>
</dbReference>
<evidence type="ECO:0000313" key="4">
    <source>
        <dbReference type="Proteomes" id="UP000054359"/>
    </source>
</evidence>
<dbReference type="SMART" id="SM01233">
    <property type="entry name" value="HABP4_PAI-RBP1"/>
    <property type="match status" value="1"/>
</dbReference>
<feature type="compositionally biased region" description="Gly residues" evidence="1">
    <location>
        <begin position="368"/>
        <end position="380"/>
    </location>
</feature>
<accession>A0A087TXA8</accession>
<feature type="compositionally biased region" description="Basic and acidic residues" evidence="1">
    <location>
        <begin position="159"/>
        <end position="184"/>
    </location>
</feature>